<dbReference type="Gene3D" id="3.40.50.1000">
    <property type="entry name" value="HAD superfamily/HAD-like"/>
    <property type="match status" value="1"/>
</dbReference>
<keyword evidence="3" id="KW-0479">Metal-binding</keyword>
<evidence type="ECO:0000256" key="5">
    <source>
        <dbReference type="ARBA" id="ARBA00023277"/>
    </source>
</evidence>
<dbReference type="SFLD" id="SFLDS00003">
    <property type="entry name" value="Haloacid_Dehalogenase"/>
    <property type="match status" value="1"/>
</dbReference>
<comment type="similarity">
    <text evidence="2">Belongs to the HAD-like hydrolase superfamily. CbbY/CbbZ/Gph/YieH family.</text>
</comment>
<evidence type="ECO:0000256" key="1">
    <source>
        <dbReference type="ARBA" id="ARBA00001946"/>
    </source>
</evidence>
<dbReference type="Gene3D" id="1.10.3210.10">
    <property type="entry name" value="Hypothetical protein af1432"/>
    <property type="match status" value="1"/>
</dbReference>
<evidence type="ECO:0000256" key="4">
    <source>
        <dbReference type="ARBA" id="ARBA00022842"/>
    </source>
</evidence>
<dbReference type="InterPro" id="IPR041492">
    <property type="entry name" value="HAD_2"/>
</dbReference>
<dbReference type="GO" id="GO:0016787">
    <property type="term" value="F:hydrolase activity"/>
    <property type="evidence" value="ECO:0007669"/>
    <property type="project" value="UniProtKB-KW"/>
</dbReference>
<dbReference type="InterPro" id="IPR017946">
    <property type="entry name" value="PLC-like_Pdiesterase_TIM-brl"/>
</dbReference>
<dbReference type="SFLD" id="SFLDG01129">
    <property type="entry name" value="C1.5:_HAD__Beta-PGM__Phosphata"/>
    <property type="match status" value="1"/>
</dbReference>
<dbReference type="SUPFAM" id="SSF51695">
    <property type="entry name" value="PLC-like phosphodiesterases"/>
    <property type="match status" value="1"/>
</dbReference>
<comment type="caution">
    <text evidence="8">The sequence shown here is derived from an EMBL/GenBank/DDBJ whole genome shotgun (WGS) entry which is preliminary data.</text>
</comment>
<dbReference type="RefSeq" id="WP_350402910.1">
    <property type="nucleotide sequence ID" value="NZ_JBELOE010000270.1"/>
</dbReference>
<dbReference type="Gene3D" id="1.10.150.240">
    <property type="entry name" value="Putative phosphatase, domain 2"/>
    <property type="match status" value="1"/>
</dbReference>
<dbReference type="CDD" id="cd08556">
    <property type="entry name" value="GDPD"/>
    <property type="match status" value="1"/>
</dbReference>
<keyword evidence="4" id="KW-0460">Magnesium</keyword>
<feature type="region of interest" description="Disordered" evidence="6">
    <location>
        <begin position="508"/>
        <end position="527"/>
    </location>
</feature>
<dbReference type="CDD" id="cd07505">
    <property type="entry name" value="HAD_BPGM-like"/>
    <property type="match status" value="1"/>
</dbReference>
<dbReference type="InterPro" id="IPR030395">
    <property type="entry name" value="GP_PDE_dom"/>
</dbReference>
<dbReference type="InterPro" id="IPR006439">
    <property type="entry name" value="HAD-SF_hydro_IA"/>
</dbReference>
<dbReference type="Pfam" id="PF03009">
    <property type="entry name" value="GDPD"/>
    <property type="match status" value="1"/>
</dbReference>
<dbReference type="SUPFAM" id="SSF109604">
    <property type="entry name" value="HD-domain/PDEase-like"/>
    <property type="match status" value="1"/>
</dbReference>
<dbReference type="InterPro" id="IPR023198">
    <property type="entry name" value="PGP-like_dom2"/>
</dbReference>
<organism evidence="8 9">
    <name type="scientific">Catenovulum sediminis</name>
    <dbReference type="NCBI Taxonomy" id="1740262"/>
    <lineage>
        <taxon>Bacteria</taxon>
        <taxon>Pseudomonadati</taxon>
        <taxon>Pseudomonadota</taxon>
        <taxon>Gammaproteobacteria</taxon>
        <taxon>Alteromonadales</taxon>
        <taxon>Alteromonadaceae</taxon>
        <taxon>Catenovulum</taxon>
    </lineage>
</organism>
<dbReference type="InterPro" id="IPR051600">
    <property type="entry name" value="Beta-PGM-like"/>
</dbReference>
<feature type="domain" description="GP-PDE" evidence="7">
    <location>
        <begin position="15"/>
        <end position="188"/>
    </location>
</feature>
<proteinExistence type="inferred from homology"/>
<evidence type="ECO:0000313" key="9">
    <source>
        <dbReference type="Proteomes" id="UP001467690"/>
    </source>
</evidence>
<dbReference type="InterPro" id="IPR023214">
    <property type="entry name" value="HAD_sf"/>
</dbReference>
<keyword evidence="9" id="KW-1185">Reference proteome</keyword>
<dbReference type="PANTHER" id="PTHR46193">
    <property type="entry name" value="6-PHOSPHOGLUCONATE PHOSPHATASE"/>
    <property type="match status" value="1"/>
</dbReference>
<evidence type="ECO:0000256" key="2">
    <source>
        <dbReference type="ARBA" id="ARBA00006171"/>
    </source>
</evidence>
<accession>A0ABV1RMD2</accession>
<dbReference type="Proteomes" id="UP001467690">
    <property type="component" value="Unassembled WGS sequence"/>
</dbReference>
<reference evidence="8 9" key="1">
    <citation type="submission" date="2024-06" db="EMBL/GenBank/DDBJ databases">
        <authorList>
            <person name="Chen R.Y."/>
        </authorList>
    </citation>
    <scope>NUCLEOTIDE SEQUENCE [LARGE SCALE GENOMIC DNA]</scope>
    <source>
        <strain evidence="8 9">D2</strain>
    </source>
</reference>
<protein>
    <submittedName>
        <fullName evidence="8">HAD-IA family hydrolase</fullName>
    </submittedName>
</protein>
<feature type="compositionally biased region" description="Polar residues" evidence="6">
    <location>
        <begin position="517"/>
        <end position="527"/>
    </location>
</feature>
<evidence type="ECO:0000256" key="6">
    <source>
        <dbReference type="SAM" id="MobiDB-lite"/>
    </source>
</evidence>
<sequence>MIDKTTKRILHRVESLNQLQSALNQKVDGIEVDVQLTRDNKLIVFWGKVGSTQLVYELTYQQISEQINSEPLMLSEVFIWCKNKLLINLDIKDWCDCIADYRQTLSTQLIALIKKHKMQNTVLLESFNPDYCTSITAAAKLQDVDILTGCALHRTDSPYSVKTEITAAKARGVQFIFVYADQLNFDIIDHCKNLNLNLISEQSAAQKFYPMLDMVMCESPKANTVDIMQLSYNDILDSAAPSIRDHSIRHAQIATIIAKELNLTTKHISTLQRICWAHDIGGFMKTDYPEIHCRLLQWEFKTCNSNQHGVKPSYNPKLCYQHANDRIKQGLRSELTAEELADPFLLYQEEFALLKGEPLTDIEAKMLHSWWYHPLLSTQLLKQRNITFGAEIEAIIRCNEQPWLFDTDPHMLALRNNMHDFSLTELRLFLAIVRACDILENGNNKYRREVLRGVNVEDFQTTLAFMRYKFELDKLNDNIHVVDILEKLMQKRSPELISVVSAARESNTRLPGDEVKPSSSAYNSQQNKSRTLEQYEIKNINNKLKNIEVILFDMDGTLIKSDHLAELAIKQVMHSLNIDITGLDLKFCHGKTWSLIAQNLHQFYPEIHCTSLENILLDAFDSLFLSQKPIYMQGIDKFIKKLSNTHRMAIVTAAHKAAVEHVLKHANFANEIYFYICDEHVTESKPNPECYLKAAQTFDVSPEQCLVFEDSVSGLQAAQAAGMKSIAVLGDNLDAPTGKYLNVIRNFESLEHEFFQALKD</sequence>
<dbReference type="PANTHER" id="PTHR46193:SF18">
    <property type="entry name" value="HEXITOL PHOSPHATASE B"/>
    <property type="match status" value="1"/>
</dbReference>
<dbReference type="SUPFAM" id="SSF56784">
    <property type="entry name" value="HAD-like"/>
    <property type="match status" value="1"/>
</dbReference>
<dbReference type="NCBIfam" id="TIGR01509">
    <property type="entry name" value="HAD-SF-IA-v3"/>
    <property type="match status" value="1"/>
</dbReference>
<gene>
    <name evidence="8" type="ORF">ABS311_18585</name>
</gene>
<dbReference type="EMBL" id="JBELOE010000270">
    <property type="protein sequence ID" value="MER2493887.1"/>
    <property type="molecule type" value="Genomic_DNA"/>
</dbReference>
<evidence type="ECO:0000259" key="7">
    <source>
        <dbReference type="Pfam" id="PF03009"/>
    </source>
</evidence>
<name>A0ABV1RMD2_9ALTE</name>
<comment type="cofactor">
    <cofactor evidence="1">
        <name>Mg(2+)</name>
        <dbReference type="ChEBI" id="CHEBI:18420"/>
    </cofactor>
</comment>
<evidence type="ECO:0000313" key="8">
    <source>
        <dbReference type="EMBL" id="MER2493887.1"/>
    </source>
</evidence>
<dbReference type="Gene3D" id="3.20.20.190">
    <property type="entry name" value="Phosphatidylinositol (PI) phosphodiesterase"/>
    <property type="match status" value="1"/>
</dbReference>
<keyword evidence="8" id="KW-0378">Hydrolase</keyword>
<keyword evidence="5" id="KW-0119">Carbohydrate metabolism</keyword>
<evidence type="ECO:0000256" key="3">
    <source>
        <dbReference type="ARBA" id="ARBA00022723"/>
    </source>
</evidence>
<dbReference type="Pfam" id="PF13419">
    <property type="entry name" value="HAD_2"/>
    <property type="match status" value="1"/>
</dbReference>
<dbReference type="InterPro" id="IPR036412">
    <property type="entry name" value="HAD-like_sf"/>
</dbReference>